<dbReference type="GO" id="GO:0005524">
    <property type="term" value="F:ATP binding"/>
    <property type="evidence" value="ECO:0007669"/>
    <property type="project" value="UniProtKB-KW"/>
</dbReference>
<comment type="catalytic activity">
    <reaction evidence="13">
        <text>pyruvate + ATP = phosphoenolpyruvate + ADP + H(+)</text>
        <dbReference type="Rhea" id="RHEA:18157"/>
        <dbReference type="ChEBI" id="CHEBI:15361"/>
        <dbReference type="ChEBI" id="CHEBI:15378"/>
        <dbReference type="ChEBI" id="CHEBI:30616"/>
        <dbReference type="ChEBI" id="CHEBI:58702"/>
        <dbReference type="ChEBI" id="CHEBI:456216"/>
        <dbReference type="EC" id="2.7.1.40"/>
    </reaction>
</comment>
<dbReference type="EMBL" id="CAMXCT010001135">
    <property type="protein sequence ID" value="CAI3987108.1"/>
    <property type="molecule type" value="Genomic_DNA"/>
</dbReference>
<evidence type="ECO:0000256" key="11">
    <source>
        <dbReference type="ARBA" id="ARBA00023152"/>
    </source>
</evidence>
<dbReference type="PRINTS" id="PR01050">
    <property type="entry name" value="PYRUVTKNASE"/>
</dbReference>
<feature type="transmembrane region" description="Helical" evidence="15">
    <location>
        <begin position="958"/>
        <end position="980"/>
    </location>
</feature>
<evidence type="ECO:0000256" key="2">
    <source>
        <dbReference type="ARBA" id="ARBA00004997"/>
    </source>
</evidence>
<feature type="transmembrane region" description="Helical" evidence="15">
    <location>
        <begin position="1135"/>
        <end position="1155"/>
    </location>
</feature>
<proteinExistence type="inferred from homology"/>
<dbReference type="Proteomes" id="UP001152797">
    <property type="component" value="Unassembled WGS sequence"/>
</dbReference>
<name>A0A9P1FSU3_9DINO</name>
<organism evidence="18">
    <name type="scientific">Cladocopium goreaui</name>
    <dbReference type="NCBI Taxonomy" id="2562237"/>
    <lineage>
        <taxon>Eukaryota</taxon>
        <taxon>Sar</taxon>
        <taxon>Alveolata</taxon>
        <taxon>Dinophyceae</taxon>
        <taxon>Suessiales</taxon>
        <taxon>Symbiodiniaceae</taxon>
        <taxon>Cladocopium</taxon>
    </lineage>
</organism>
<dbReference type="InterPro" id="IPR015806">
    <property type="entry name" value="Pyrv_Knase_insert_dom_sf"/>
</dbReference>
<evidence type="ECO:0000256" key="7">
    <source>
        <dbReference type="ARBA" id="ARBA00022741"/>
    </source>
</evidence>
<dbReference type="GO" id="GO:0030955">
    <property type="term" value="F:potassium ion binding"/>
    <property type="evidence" value="ECO:0007669"/>
    <property type="project" value="InterPro"/>
</dbReference>
<dbReference type="Pfam" id="PF00224">
    <property type="entry name" value="PK"/>
    <property type="match status" value="1"/>
</dbReference>
<gene>
    <name evidence="18" type="ORF">C1SCF055_LOCUS14407</name>
</gene>
<keyword evidence="8 13" id="KW-0418">Kinase</keyword>
<keyword evidence="16" id="KW-0732">Signal</keyword>
<keyword evidence="12" id="KW-0670">Pyruvate</keyword>
<evidence type="ECO:0000256" key="13">
    <source>
        <dbReference type="RuleBase" id="RU000504"/>
    </source>
</evidence>
<evidence type="ECO:0000256" key="16">
    <source>
        <dbReference type="SAM" id="SignalP"/>
    </source>
</evidence>
<dbReference type="GO" id="GO:0000287">
    <property type="term" value="F:magnesium ion binding"/>
    <property type="evidence" value="ECO:0007669"/>
    <property type="project" value="InterPro"/>
</dbReference>
<keyword evidence="10 13" id="KW-0460">Magnesium</keyword>
<dbReference type="NCBIfam" id="TIGR01064">
    <property type="entry name" value="pyruv_kin"/>
    <property type="match status" value="1"/>
</dbReference>
<dbReference type="Gene3D" id="3.20.20.60">
    <property type="entry name" value="Phosphoenolpyruvate-binding domains"/>
    <property type="match status" value="1"/>
</dbReference>
<feature type="region of interest" description="Disordered" evidence="14">
    <location>
        <begin position="1168"/>
        <end position="1210"/>
    </location>
</feature>
<comment type="similarity">
    <text evidence="3 13">Belongs to the pyruvate kinase family.</text>
</comment>
<protein>
    <recommendedName>
        <fullName evidence="4 13">Pyruvate kinase</fullName>
        <ecNumber evidence="4 13">2.7.1.40</ecNumber>
    </recommendedName>
</protein>
<evidence type="ECO:0000259" key="17">
    <source>
        <dbReference type="Pfam" id="PF00224"/>
    </source>
</evidence>
<dbReference type="Gene3D" id="2.40.33.10">
    <property type="entry name" value="PK beta-barrel domain-like"/>
    <property type="match status" value="1"/>
</dbReference>
<reference evidence="19" key="2">
    <citation type="submission" date="2024-04" db="EMBL/GenBank/DDBJ databases">
        <authorList>
            <person name="Chen Y."/>
            <person name="Shah S."/>
            <person name="Dougan E. K."/>
            <person name="Thang M."/>
            <person name="Chan C."/>
        </authorList>
    </citation>
    <scope>NUCLEOTIDE SEQUENCE [LARGE SCALE GENOMIC DNA]</scope>
</reference>
<feature type="region of interest" description="Disordered" evidence="14">
    <location>
        <begin position="1373"/>
        <end position="1400"/>
    </location>
</feature>
<evidence type="ECO:0000256" key="8">
    <source>
        <dbReference type="ARBA" id="ARBA00022777"/>
    </source>
</evidence>
<feature type="transmembrane region" description="Helical" evidence="15">
    <location>
        <begin position="1018"/>
        <end position="1036"/>
    </location>
</feature>
<evidence type="ECO:0000256" key="6">
    <source>
        <dbReference type="ARBA" id="ARBA00022723"/>
    </source>
</evidence>
<feature type="region of interest" description="Disordered" evidence="14">
    <location>
        <begin position="639"/>
        <end position="658"/>
    </location>
</feature>
<feature type="signal peptide" evidence="16">
    <location>
        <begin position="1"/>
        <end position="19"/>
    </location>
</feature>
<evidence type="ECO:0000256" key="3">
    <source>
        <dbReference type="ARBA" id="ARBA00008663"/>
    </source>
</evidence>
<evidence type="ECO:0000256" key="14">
    <source>
        <dbReference type="SAM" id="MobiDB-lite"/>
    </source>
</evidence>
<dbReference type="EMBL" id="CAMXCT020001135">
    <property type="protein sequence ID" value="CAL1140483.1"/>
    <property type="molecule type" value="Genomic_DNA"/>
</dbReference>
<keyword evidence="5 13" id="KW-0808">Transferase</keyword>
<keyword evidence="20" id="KW-1185">Reference proteome</keyword>
<dbReference type="OrthoDB" id="415169at2759"/>
<evidence type="ECO:0000256" key="1">
    <source>
        <dbReference type="ARBA" id="ARBA00001958"/>
    </source>
</evidence>
<comment type="caution">
    <text evidence="18">The sequence shown here is derived from an EMBL/GenBank/DDBJ whole genome shotgun (WGS) entry which is preliminary data.</text>
</comment>
<dbReference type="FunFam" id="2.40.33.10:FF:000001">
    <property type="entry name" value="Pyruvate kinase"/>
    <property type="match status" value="1"/>
</dbReference>
<feature type="compositionally biased region" description="Basic and acidic residues" evidence="14">
    <location>
        <begin position="1182"/>
        <end position="1197"/>
    </location>
</feature>
<dbReference type="PANTHER" id="PTHR11817">
    <property type="entry name" value="PYRUVATE KINASE"/>
    <property type="match status" value="1"/>
</dbReference>
<keyword evidence="7" id="KW-0547">Nucleotide-binding</keyword>
<accession>A0A9P1FSU3</accession>
<keyword evidence="15" id="KW-1133">Transmembrane helix</keyword>
<dbReference type="PROSITE" id="PS51318">
    <property type="entry name" value="TAT"/>
    <property type="match status" value="1"/>
</dbReference>
<dbReference type="EC" id="2.7.1.40" evidence="4 13"/>
<sequence length="1400" mass="154768">MTAPSKRGLLAAGIATAVAAPLFVAPGPSAPAPRAPAAQGATSGRNGHATSNAAQVSAVALTMLGASAAGARRKAKSPVVCQASETFQQQAMEYPAAFEEIAEVNNKEKKAETWQLKLILIFLVLMPYARGKHASKPTGIPHRQHSTTFDNEKSIPFPPVTEDIICTIGPKSWDPEVLVKLMKAGMNVIRCNMSHSDHEEQSMKLANLEKAYELAPEFKGKMKILMDTRGPEIRTGTFEVYNSKKELKAGQDFKLVTDYEQKGDENMVAITYSQLPKSVKKGQRILVQDGTVILIVEECGEDYVMCKVVNDCKLGEKKNVNVPGVKVEIPVVGEREIKDIEEWAVPNNADYIALSFVQSADDVKECRKHCKGKDIKVISKIENVEGLKNFEEILAESDGIMVARGDLGMEIPMEKVWMAQKMMLKKTKAAGKYAVCATEMLASMEDKPFPTRAEACDVANAILDGAEAVMLSSESAMGKFPVETVNTMRRIVEEAEHALVSELAFVKVETVSVKEDLHKRFREKLKRMAPDTAVLDPHLLKKSLDSLVNEIKKDFEMKLKPWRMPEDDEAQVVGDFHQALMQAVQHRTIVNDQQAEGMWYSCLIKRIQGMGTGLCGRQLSRFHFAVCRCLQSLLAQADSDPTTGRATNAPDWAWQPPGPLSRGKFSQRDCAKMELGAAGAAAAGGVGVGLFGYNRGNYMMDQKLHWARFNAGFNMACAQTDQYKEDLVDLTTLTTNRMHVYADIAGMTATILTAIFCPGRVGLHTPPPPSWLMGLMMVNVGGAYIWLGLTMWLAMHACLRANAATTHMLTRFVRLPIPANFMLDRARKFLGSWEEQPLREVLRIPWTRHQYNSTDEQSYNEGMEIDEAAQRRTRHGIDVPSWYRKEQAIDTGEPFESMMPLAAQGTAPEHFEVYREIQNEWWPYDVYARISIFLAFMHLLHCWTYQHMGHLFCENRAVFAAGLVCIPTCVLQHILLTLDIMPGQLNFSLQRLGPFAQIVAWIALAIEYQPYYDPGTAAIGYVLVYVAYAFHIIYTIQLLRICAPDFSAPDQAEVPQGTWWPGQWRLPKAFKHAVWLVAPPRHLEPGQNDLVGEMRKTSEGGTQTAGQAGRLTFDAVEAKRRDVHRALGKQGESPAWFNVRTGLLGLLVAWVYLVFGFTIEVANAHTTTPSFLSAGGVPNNLRDPRYRPPKVGAHEPTEVGTGGSSHGPAVGVKHHARRLQALEGVSTSDIISSLPREELVAKIRSALPYLAQLAKGGSRPTAALEKSMIDTTTAMPQAKATAIRWPAMFEPRLMCGHATTSKLLALSHHGRGLIITPETHAEPQQIALHGNMGPLLAAHWDERGLMLLASSGATFHCREAVGWWPCQARGPGSSWGMCPQHRRPRTRPSTPATPPKCDAP</sequence>
<comment type="pathway">
    <text evidence="2 13">Carbohydrate degradation; glycolysis; pyruvate from D-glyceraldehyde 3-phosphate: step 5/5.</text>
</comment>
<evidence type="ECO:0000313" key="19">
    <source>
        <dbReference type="EMBL" id="CAL1140483.1"/>
    </source>
</evidence>
<dbReference type="InterPro" id="IPR006311">
    <property type="entry name" value="TAT_signal"/>
</dbReference>
<keyword evidence="9" id="KW-0067">ATP-binding</keyword>
<dbReference type="InterPro" id="IPR015793">
    <property type="entry name" value="Pyrv_Knase_brl"/>
</dbReference>
<evidence type="ECO:0000313" key="18">
    <source>
        <dbReference type="EMBL" id="CAI3987108.1"/>
    </source>
</evidence>
<keyword evidence="15" id="KW-0812">Transmembrane</keyword>
<evidence type="ECO:0000256" key="15">
    <source>
        <dbReference type="SAM" id="Phobius"/>
    </source>
</evidence>
<dbReference type="SUPFAM" id="SSF50800">
    <property type="entry name" value="PK beta-barrel domain-like"/>
    <property type="match status" value="1"/>
</dbReference>
<dbReference type="InterPro" id="IPR040442">
    <property type="entry name" value="Pyrv_kinase-like_dom_sf"/>
</dbReference>
<dbReference type="PROSITE" id="PS00110">
    <property type="entry name" value="PYRUVATE_KINASE"/>
    <property type="match status" value="1"/>
</dbReference>
<keyword evidence="6" id="KW-0479">Metal-binding</keyword>
<feature type="region of interest" description="Disordered" evidence="14">
    <location>
        <begin position="29"/>
        <end position="50"/>
    </location>
</feature>
<keyword evidence="11 13" id="KW-0324">Glycolysis</keyword>
<dbReference type="GO" id="GO:0004743">
    <property type="term" value="F:pyruvate kinase activity"/>
    <property type="evidence" value="ECO:0007669"/>
    <property type="project" value="UniProtKB-EC"/>
</dbReference>
<feature type="transmembrane region" description="Helical" evidence="15">
    <location>
        <begin position="675"/>
        <end position="693"/>
    </location>
</feature>
<dbReference type="GO" id="GO:0016301">
    <property type="term" value="F:kinase activity"/>
    <property type="evidence" value="ECO:0007669"/>
    <property type="project" value="UniProtKB-KW"/>
</dbReference>
<feature type="chain" id="PRO_5043272187" description="Pyruvate kinase" evidence="16">
    <location>
        <begin position="20"/>
        <end position="1400"/>
    </location>
</feature>
<keyword evidence="15" id="KW-0472">Membrane</keyword>
<evidence type="ECO:0000256" key="10">
    <source>
        <dbReference type="ARBA" id="ARBA00022842"/>
    </source>
</evidence>
<dbReference type="InterPro" id="IPR011037">
    <property type="entry name" value="Pyrv_Knase-like_insert_dom_sf"/>
</dbReference>
<feature type="transmembrane region" description="Helical" evidence="15">
    <location>
        <begin position="740"/>
        <end position="761"/>
    </location>
</feature>
<feature type="domain" description="Pyruvate kinase barrel" evidence="17">
    <location>
        <begin position="163"/>
        <end position="485"/>
    </location>
</feature>
<dbReference type="InterPro" id="IPR015813">
    <property type="entry name" value="Pyrv/PenolPyrv_kinase-like_dom"/>
</dbReference>
<evidence type="ECO:0000256" key="9">
    <source>
        <dbReference type="ARBA" id="ARBA00022840"/>
    </source>
</evidence>
<reference evidence="18" key="1">
    <citation type="submission" date="2022-10" db="EMBL/GenBank/DDBJ databases">
        <authorList>
            <person name="Chen Y."/>
            <person name="Dougan E. K."/>
            <person name="Chan C."/>
            <person name="Rhodes N."/>
            <person name="Thang M."/>
        </authorList>
    </citation>
    <scope>NUCLEOTIDE SEQUENCE</scope>
</reference>
<evidence type="ECO:0000256" key="12">
    <source>
        <dbReference type="ARBA" id="ARBA00023317"/>
    </source>
</evidence>
<feature type="transmembrane region" description="Helical" evidence="15">
    <location>
        <begin position="773"/>
        <end position="794"/>
    </location>
</feature>
<dbReference type="InterPro" id="IPR001697">
    <property type="entry name" value="Pyr_Knase"/>
</dbReference>
<comment type="cofactor">
    <cofactor evidence="1">
        <name>K(+)</name>
        <dbReference type="ChEBI" id="CHEBI:29103"/>
    </cofactor>
</comment>
<evidence type="ECO:0000313" key="20">
    <source>
        <dbReference type="Proteomes" id="UP001152797"/>
    </source>
</evidence>
<evidence type="ECO:0000256" key="5">
    <source>
        <dbReference type="ARBA" id="ARBA00022679"/>
    </source>
</evidence>
<dbReference type="EMBL" id="CAMXCT030001135">
    <property type="protein sequence ID" value="CAL4774420.1"/>
    <property type="molecule type" value="Genomic_DNA"/>
</dbReference>
<evidence type="ECO:0000256" key="4">
    <source>
        <dbReference type="ARBA" id="ARBA00012142"/>
    </source>
</evidence>
<dbReference type="InterPro" id="IPR018209">
    <property type="entry name" value="Pyrv_Knase_AS"/>
</dbReference>
<dbReference type="SUPFAM" id="SSF51621">
    <property type="entry name" value="Phosphoenolpyruvate/pyruvate domain"/>
    <property type="match status" value="1"/>
</dbReference>
<feature type="region of interest" description="Disordered" evidence="14">
    <location>
        <begin position="134"/>
        <end position="153"/>
    </location>
</feature>